<comment type="caution">
    <text evidence="4">The sequence shown here is derived from an EMBL/GenBank/DDBJ whole genome shotgun (WGS) entry which is preliminary data.</text>
</comment>
<protein>
    <submittedName>
        <fullName evidence="4">Alpha/beta hydrolase</fullName>
    </submittedName>
</protein>
<evidence type="ECO:0000256" key="2">
    <source>
        <dbReference type="SAM" id="SignalP"/>
    </source>
</evidence>
<dbReference type="InterPro" id="IPR050300">
    <property type="entry name" value="GDXG_lipolytic_enzyme"/>
</dbReference>
<dbReference type="PANTHER" id="PTHR48081">
    <property type="entry name" value="AB HYDROLASE SUPERFAMILY PROTEIN C4A8.06C"/>
    <property type="match status" value="1"/>
</dbReference>
<dbReference type="Proteomes" id="UP001336835">
    <property type="component" value="Unassembled WGS sequence"/>
</dbReference>
<dbReference type="Gene3D" id="3.40.50.1820">
    <property type="entry name" value="alpha/beta hydrolase"/>
    <property type="match status" value="1"/>
</dbReference>
<evidence type="ECO:0000256" key="1">
    <source>
        <dbReference type="ARBA" id="ARBA00022801"/>
    </source>
</evidence>
<accession>A0ABU7I426</accession>
<proteinExistence type="predicted"/>
<keyword evidence="1 4" id="KW-0378">Hydrolase</keyword>
<dbReference type="EMBL" id="JAZDQT010000001">
    <property type="protein sequence ID" value="MEE1944218.1"/>
    <property type="molecule type" value="Genomic_DNA"/>
</dbReference>
<sequence length="298" mass="32980">MKKITLCGLLFSYFATVQAQPQVIPLYEKNIPNSKKTPANYVEQTDSSGLITKVSVPTLTAYFPKKVRANGTAIIIAPGGGYRLLAPETGIELAKAFNEIGITAFLLKYRLPSDEIMIDKSIAPLQDGQMAIKIVRDRAKEWNLLPHKIGMVGLSAGGHLVSTLGTQLDRIVIENAEKANLRPDFMILLYPVIIYDTNIPRTRENLIGKTPSQQLLKLYSTDQSVNTHTPPTFLVHAADDDVIPVQNSLAFFKALQKSKVKAEMHILQSGGHGFGLTDLNSKTIWFELCRSWLTENGF</sequence>
<reference evidence="4 5" key="1">
    <citation type="submission" date="2024-01" db="EMBL/GenBank/DDBJ databases">
        <title>Pedobacter sp. nov., isolated from fresh soil.</title>
        <authorList>
            <person name="Le N.T.T."/>
        </authorList>
    </citation>
    <scope>NUCLEOTIDE SEQUENCE [LARGE SCALE GENOMIC DNA]</scope>
    <source>
        <strain evidence="4 5">KR3-3</strain>
    </source>
</reference>
<dbReference type="Pfam" id="PF20434">
    <property type="entry name" value="BD-FAE"/>
    <property type="match status" value="1"/>
</dbReference>
<feature type="domain" description="BD-FAE-like" evidence="3">
    <location>
        <begin position="61"/>
        <end position="255"/>
    </location>
</feature>
<name>A0ABU7I426_9SPHI</name>
<keyword evidence="5" id="KW-1185">Reference proteome</keyword>
<dbReference type="GO" id="GO:0016787">
    <property type="term" value="F:hydrolase activity"/>
    <property type="evidence" value="ECO:0007669"/>
    <property type="project" value="UniProtKB-KW"/>
</dbReference>
<organism evidence="4 5">
    <name type="scientific">Pedobacter albus</name>
    <dbReference type="NCBI Taxonomy" id="3113905"/>
    <lineage>
        <taxon>Bacteria</taxon>
        <taxon>Pseudomonadati</taxon>
        <taxon>Bacteroidota</taxon>
        <taxon>Sphingobacteriia</taxon>
        <taxon>Sphingobacteriales</taxon>
        <taxon>Sphingobacteriaceae</taxon>
        <taxon>Pedobacter</taxon>
    </lineage>
</organism>
<dbReference type="RefSeq" id="WP_330106593.1">
    <property type="nucleotide sequence ID" value="NZ_JAZDQT010000001.1"/>
</dbReference>
<keyword evidence="2" id="KW-0732">Signal</keyword>
<dbReference type="InterPro" id="IPR049492">
    <property type="entry name" value="BD-FAE-like_dom"/>
</dbReference>
<feature type="chain" id="PRO_5046394578" evidence="2">
    <location>
        <begin position="20"/>
        <end position="298"/>
    </location>
</feature>
<evidence type="ECO:0000313" key="4">
    <source>
        <dbReference type="EMBL" id="MEE1944218.1"/>
    </source>
</evidence>
<feature type="signal peptide" evidence="2">
    <location>
        <begin position="1"/>
        <end position="19"/>
    </location>
</feature>
<evidence type="ECO:0000259" key="3">
    <source>
        <dbReference type="Pfam" id="PF20434"/>
    </source>
</evidence>
<gene>
    <name evidence="4" type="ORF">VRU48_03800</name>
</gene>
<evidence type="ECO:0000313" key="5">
    <source>
        <dbReference type="Proteomes" id="UP001336835"/>
    </source>
</evidence>
<dbReference type="PANTHER" id="PTHR48081:SF6">
    <property type="entry name" value="PEPTIDASE S9 PROLYL OLIGOPEPTIDASE CATALYTIC DOMAIN-CONTAINING PROTEIN"/>
    <property type="match status" value="1"/>
</dbReference>
<dbReference type="SUPFAM" id="SSF53474">
    <property type="entry name" value="alpha/beta-Hydrolases"/>
    <property type="match status" value="1"/>
</dbReference>
<dbReference type="InterPro" id="IPR029058">
    <property type="entry name" value="AB_hydrolase_fold"/>
</dbReference>